<name>A0A0C2SC29_AMAMK</name>
<sequence length="478" mass="53539">MYPPIDVPKLHRLDLALIHESVVKLTFYIGDDQRVGSGFFVNIPDSPYEVILTAGHNLFHASKTFTTQVTVLLPNPNPSSVEPYAMIIPAKHIKVSAEYQKDTTVIEADYGVILIPYSGKKLRRGFGFNMIHAFSELRGEVNVSCYDVRTAPGRPVISTGVILTNESTENQLVYEAKTEQGSSGSPVWVAYDVDDVAVVAVHTHKPAPGSTGSRGSRISPKVLRDVFTWASLDTTKQIKAQNVSKNPVALPPEGVYIIFAERPFARLRRGTGTKFDVFPAKVTSSSVRYVLALGDKWVMFDTENQQAILVDSPREQSLFSMERMKNPGRYPHIVRIVIEEKYQLRIDGSRWKPHDLPDAQISGLSMVTRASQPDPFVYFTFEPYKPFSVPDTRHVDVSKSAEKLESMTKLLIDHAASLINQPDFHGSDHFAPAFGELINSNPQTIEDWEQILRPLLNILDKLLLPSKIDTLMNEYCQQ</sequence>
<protein>
    <recommendedName>
        <fullName evidence="3">Serine protease</fullName>
    </recommendedName>
</protein>
<proteinExistence type="predicted"/>
<dbReference type="HOGENOM" id="CLU_571036_0_0_1"/>
<dbReference type="AlphaFoldDB" id="A0A0C2SC29"/>
<dbReference type="EMBL" id="KN818299">
    <property type="protein sequence ID" value="KIL60430.1"/>
    <property type="molecule type" value="Genomic_DNA"/>
</dbReference>
<dbReference type="SUPFAM" id="SSF50494">
    <property type="entry name" value="Trypsin-like serine proteases"/>
    <property type="match status" value="1"/>
</dbReference>
<dbReference type="Proteomes" id="UP000054549">
    <property type="component" value="Unassembled WGS sequence"/>
</dbReference>
<reference evidence="1 2" key="1">
    <citation type="submission" date="2014-04" db="EMBL/GenBank/DDBJ databases">
        <title>Evolutionary Origins and Diversification of the Mycorrhizal Mutualists.</title>
        <authorList>
            <consortium name="DOE Joint Genome Institute"/>
            <consortium name="Mycorrhizal Genomics Consortium"/>
            <person name="Kohler A."/>
            <person name="Kuo A."/>
            <person name="Nagy L.G."/>
            <person name="Floudas D."/>
            <person name="Copeland A."/>
            <person name="Barry K.W."/>
            <person name="Cichocki N."/>
            <person name="Veneault-Fourrey C."/>
            <person name="LaButti K."/>
            <person name="Lindquist E.A."/>
            <person name="Lipzen A."/>
            <person name="Lundell T."/>
            <person name="Morin E."/>
            <person name="Murat C."/>
            <person name="Riley R."/>
            <person name="Ohm R."/>
            <person name="Sun H."/>
            <person name="Tunlid A."/>
            <person name="Henrissat B."/>
            <person name="Grigoriev I.V."/>
            <person name="Hibbett D.S."/>
            <person name="Martin F."/>
        </authorList>
    </citation>
    <scope>NUCLEOTIDE SEQUENCE [LARGE SCALE GENOMIC DNA]</scope>
    <source>
        <strain evidence="1 2">Koide BX008</strain>
    </source>
</reference>
<gene>
    <name evidence="1" type="ORF">M378DRAFT_920962</name>
</gene>
<evidence type="ECO:0008006" key="3">
    <source>
        <dbReference type="Google" id="ProtNLM"/>
    </source>
</evidence>
<evidence type="ECO:0000313" key="1">
    <source>
        <dbReference type="EMBL" id="KIL60430.1"/>
    </source>
</evidence>
<organism evidence="1 2">
    <name type="scientific">Amanita muscaria (strain Koide BX008)</name>
    <dbReference type="NCBI Taxonomy" id="946122"/>
    <lineage>
        <taxon>Eukaryota</taxon>
        <taxon>Fungi</taxon>
        <taxon>Dikarya</taxon>
        <taxon>Basidiomycota</taxon>
        <taxon>Agaricomycotina</taxon>
        <taxon>Agaricomycetes</taxon>
        <taxon>Agaricomycetidae</taxon>
        <taxon>Agaricales</taxon>
        <taxon>Pluteineae</taxon>
        <taxon>Amanitaceae</taxon>
        <taxon>Amanita</taxon>
    </lineage>
</organism>
<dbReference type="InterPro" id="IPR043504">
    <property type="entry name" value="Peptidase_S1_PA_chymotrypsin"/>
</dbReference>
<dbReference type="InParanoid" id="A0A0C2SC29"/>
<dbReference type="Gene3D" id="2.40.10.10">
    <property type="entry name" value="Trypsin-like serine proteases"/>
    <property type="match status" value="2"/>
</dbReference>
<dbReference type="OrthoDB" id="5367135at2759"/>
<evidence type="ECO:0000313" key="2">
    <source>
        <dbReference type="Proteomes" id="UP000054549"/>
    </source>
</evidence>
<keyword evidence="2" id="KW-1185">Reference proteome</keyword>
<dbReference type="STRING" id="946122.A0A0C2SC29"/>
<dbReference type="InterPro" id="IPR009003">
    <property type="entry name" value="Peptidase_S1_PA"/>
</dbReference>
<accession>A0A0C2SC29</accession>